<proteinExistence type="predicted"/>
<dbReference type="AlphaFoldDB" id="A0A6G1I6W6"/>
<dbReference type="EMBL" id="ML996689">
    <property type="protein sequence ID" value="KAF2403809.1"/>
    <property type="molecule type" value="Genomic_DNA"/>
</dbReference>
<sequence>MLSNILVLALAATAAIAEPIQKRQDFTMSDLDTASLLSAASALQAITSDMPTLPSSALSVLATAIPQSVLTNADYGCELLTSTPGWFKSLPADVKSALTSYELAAVSWADKHSSELNQFTSGLSLPSVCTAATNGAKTGKASAAQTGTGAGTGTQSGAKATGTVGAAQQSGNGAAARPTGLIAAGMAGAAGVLGLAVML</sequence>
<dbReference type="Proteomes" id="UP000799640">
    <property type="component" value="Unassembled WGS sequence"/>
</dbReference>
<evidence type="ECO:0000313" key="3">
    <source>
        <dbReference type="EMBL" id="KAF2403809.1"/>
    </source>
</evidence>
<organism evidence="3 4">
    <name type="scientific">Trichodelitschia bisporula</name>
    <dbReference type="NCBI Taxonomy" id="703511"/>
    <lineage>
        <taxon>Eukaryota</taxon>
        <taxon>Fungi</taxon>
        <taxon>Dikarya</taxon>
        <taxon>Ascomycota</taxon>
        <taxon>Pezizomycotina</taxon>
        <taxon>Dothideomycetes</taxon>
        <taxon>Dothideomycetes incertae sedis</taxon>
        <taxon>Phaeotrichales</taxon>
        <taxon>Phaeotrichaceae</taxon>
        <taxon>Trichodelitschia</taxon>
    </lineage>
</organism>
<feature type="signal peptide" evidence="2">
    <location>
        <begin position="1"/>
        <end position="17"/>
    </location>
</feature>
<protein>
    <recommendedName>
        <fullName evidence="5">Infection structure specific protein</fullName>
    </recommendedName>
</protein>
<keyword evidence="2" id="KW-0732">Signal</keyword>
<feature type="region of interest" description="Disordered" evidence="1">
    <location>
        <begin position="140"/>
        <end position="171"/>
    </location>
</feature>
<evidence type="ECO:0000313" key="4">
    <source>
        <dbReference type="Proteomes" id="UP000799640"/>
    </source>
</evidence>
<feature type="compositionally biased region" description="Low complexity" evidence="1">
    <location>
        <begin position="155"/>
        <end position="171"/>
    </location>
</feature>
<feature type="chain" id="PRO_5026020338" description="Infection structure specific protein" evidence="2">
    <location>
        <begin position="18"/>
        <end position="199"/>
    </location>
</feature>
<keyword evidence="4" id="KW-1185">Reference proteome</keyword>
<evidence type="ECO:0008006" key="5">
    <source>
        <dbReference type="Google" id="ProtNLM"/>
    </source>
</evidence>
<dbReference type="OrthoDB" id="5419608at2759"/>
<evidence type="ECO:0000256" key="1">
    <source>
        <dbReference type="SAM" id="MobiDB-lite"/>
    </source>
</evidence>
<gene>
    <name evidence="3" type="ORF">EJ06DRAFT_554043</name>
</gene>
<name>A0A6G1I6W6_9PEZI</name>
<reference evidence="3" key="1">
    <citation type="journal article" date="2020" name="Stud. Mycol.">
        <title>101 Dothideomycetes genomes: a test case for predicting lifestyles and emergence of pathogens.</title>
        <authorList>
            <person name="Haridas S."/>
            <person name="Albert R."/>
            <person name="Binder M."/>
            <person name="Bloem J."/>
            <person name="Labutti K."/>
            <person name="Salamov A."/>
            <person name="Andreopoulos B."/>
            <person name="Baker S."/>
            <person name="Barry K."/>
            <person name="Bills G."/>
            <person name="Bluhm B."/>
            <person name="Cannon C."/>
            <person name="Castanera R."/>
            <person name="Culley D."/>
            <person name="Daum C."/>
            <person name="Ezra D."/>
            <person name="Gonzalez J."/>
            <person name="Henrissat B."/>
            <person name="Kuo A."/>
            <person name="Liang C."/>
            <person name="Lipzen A."/>
            <person name="Lutzoni F."/>
            <person name="Magnuson J."/>
            <person name="Mondo S."/>
            <person name="Nolan M."/>
            <person name="Ohm R."/>
            <person name="Pangilinan J."/>
            <person name="Park H.-J."/>
            <person name="Ramirez L."/>
            <person name="Alfaro M."/>
            <person name="Sun H."/>
            <person name="Tritt A."/>
            <person name="Yoshinaga Y."/>
            <person name="Zwiers L.-H."/>
            <person name="Turgeon B."/>
            <person name="Goodwin S."/>
            <person name="Spatafora J."/>
            <person name="Crous P."/>
            <person name="Grigoriev I."/>
        </authorList>
    </citation>
    <scope>NUCLEOTIDE SEQUENCE</scope>
    <source>
        <strain evidence="3">CBS 262.69</strain>
    </source>
</reference>
<accession>A0A6G1I6W6</accession>
<evidence type="ECO:0000256" key="2">
    <source>
        <dbReference type="SAM" id="SignalP"/>
    </source>
</evidence>